<evidence type="ECO:0000256" key="2">
    <source>
        <dbReference type="ARBA" id="ARBA00023125"/>
    </source>
</evidence>
<dbReference type="SUPFAM" id="SSF46689">
    <property type="entry name" value="Homeodomain-like"/>
    <property type="match status" value="1"/>
</dbReference>
<dbReference type="InterPro" id="IPR041522">
    <property type="entry name" value="CdaR_GGDEF"/>
</dbReference>
<keyword evidence="4" id="KW-0812">Transmembrane</keyword>
<dbReference type="Pfam" id="PF17853">
    <property type="entry name" value="GGDEF_2"/>
    <property type="match status" value="1"/>
</dbReference>
<keyword evidence="4" id="KW-0472">Membrane</keyword>
<keyword evidence="2" id="KW-0238">DNA-binding</keyword>
<dbReference type="PROSITE" id="PS01124">
    <property type="entry name" value="HTH_ARAC_FAMILY_2"/>
    <property type="match status" value="1"/>
</dbReference>
<evidence type="ECO:0000313" key="7">
    <source>
        <dbReference type="Proteomes" id="UP001595882"/>
    </source>
</evidence>
<protein>
    <submittedName>
        <fullName evidence="6">Helix-turn-helix domain-containing protein</fullName>
    </submittedName>
</protein>
<dbReference type="Proteomes" id="UP001595882">
    <property type="component" value="Unassembled WGS sequence"/>
</dbReference>
<dbReference type="SMART" id="SM00342">
    <property type="entry name" value="HTH_ARAC"/>
    <property type="match status" value="1"/>
</dbReference>
<keyword evidence="3" id="KW-0804">Transcription</keyword>
<keyword evidence="7" id="KW-1185">Reference proteome</keyword>
<dbReference type="Gene3D" id="1.10.10.60">
    <property type="entry name" value="Homeodomain-like"/>
    <property type="match status" value="2"/>
</dbReference>
<evidence type="ECO:0000259" key="5">
    <source>
        <dbReference type="PROSITE" id="PS01124"/>
    </source>
</evidence>
<sequence length="752" mass="86039">MSKLKNMTSSLFYKFFFSYLLVFLIPFIIISAIFYNNSVNRLKEEVIHSNVSKLEMVRDLTDSHINQLSELAAKISFDARLTPYMVSNPYSDKVAIEELQRYHISSSIAESLLIHYRTGDQVYTTSGIGTVDNYINNVYPFKEEEKQTFTNTLYHGGEPVIQPITLSTNKEKQNKLIAYTFPIPVDNPYPLGTVTFMVKEKTIKSLINHLLGEFDGSVYIFADDNTLLTSINNGENINADTIIGMSDSSEVISKNINGSDYSLISMQSEVNGWKYITAMPTAQFYGSIADLRTSIILIVTLIAVVGLSFAIYLSIKQYRPIHSLFQYLKTKHPVQNNHFNREDELGRIRFTFDSLMENSEKLQEKVNIQQPFVRDQLLMNILKGEADSKDKLFHDLDIILDDNAFYVLIVSFGKKQSKEKNAVHKDQLIPLLQKVSTPYGTGYGVELIHDNGIGMIVNLGSSEETLEKMQQHFLKRLKEHICEHTQLSPTIGVGKIYNDLSLVNRSFIEASAAVDFPVGIKHKVIYFDDISEMGESKAWYPINEQAKFIQSLKQGDEKVAHETLDKMVLSISEKKMSIYLLKCMCYDIINLIIKTVYEMKLDLSIKAVNELADFHSIQQLEENVKFLIKGICQEVNARKDNQNMILREKLLEYIHLQYTSHNLSLENAAEKLHVSVSFLSRFMKEETGFTFTQYVWNLRMGEVKRQLTETNLSIKEIVLNIGYLDVANFIRKFKNTEGVTPGQYRKQIAGKN</sequence>
<proteinExistence type="predicted"/>
<name>A0ABV8X1F7_9BACI</name>
<dbReference type="PANTHER" id="PTHR43280:SF2">
    <property type="entry name" value="HTH-TYPE TRANSCRIPTIONAL REGULATOR EXSA"/>
    <property type="match status" value="1"/>
</dbReference>
<evidence type="ECO:0000256" key="1">
    <source>
        <dbReference type="ARBA" id="ARBA00023015"/>
    </source>
</evidence>
<feature type="transmembrane region" description="Helical" evidence="4">
    <location>
        <begin position="295"/>
        <end position="315"/>
    </location>
</feature>
<dbReference type="InterPro" id="IPR009057">
    <property type="entry name" value="Homeodomain-like_sf"/>
</dbReference>
<evidence type="ECO:0000256" key="4">
    <source>
        <dbReference type="SAM" id="Phobius"/>
    </source>
</evidence>
<dbReference type="InterPro" id="IPR018060">
    <property type="entry name" value="HTH_AraC"/>
</dbReference>
<evidence type="ECO:0000313" key="6">
    <source>
        <dbReference type="EMBL" id="MFC4404109.1"/>
    </source>
</evidence>
<evidence type="ECO:0000256" key="3">
    <source>
        <dbReference type="ARBA" id="ARBA00023163"/>
    </source>
</evidence>
<gene>
    <name evidence="6" type="ORF">ACFOY7_13630</name>
</gene>
<keyword evidence="4" id="KW-1133">Transmembrane helix</keyword>
<reference evidence="7" key="1">
    <citation type="journal article" date="2019" name="Int. J. Syst. Evol. Microbiol.">
        <title>The Global Catalogue of Microorganisms (GCM) 10K type strain sequencing project: providing services to taxonomists for standard genome sequencing and annotation.</title>
        <authorList>
            <consortium name="The Broad Institute Genomics Platform"/>
            <consortium name="The Broad Institute Genome Sequencing Center for Infectious Disease"/>
            <person name="Wu L."/>
            <person name="Ma J."/>
        </authorList>
    </citation>
    <scope>NUCLEOTIDE SEQUENCE [LARGE SCALE GENOMIC DNA]</scope>
    <source>
        <strain evidence="7">CCUG 37865</strain>
    </source>
</reference>
<comment type="caution">
    <text evidence="6">The sequence shown here is derived from an EMBL/GenBank/DDBJ whole genome shotgun (WGS) entry which is preliminary data.</text>
</comment>
<dbReference type="Pfam" id="PF12833">
    <property type="entry name" value="HTH_18"/>
    <property type="match status" value="1"/>
</dbReference>
<dbReference type="PANTHER" id="PTHR43280">
    <property type="entry name" value="ARAC-FAMILY TRANSCRIPTIONAL REGULATOR"/>
    <property type="match status" value="1"/>
</dbReference>
<feature type="transmembrane region" description="Helical" evidence="4">
    <location>
        <begin position="12"/>
        <end position="35"/>
    </location>
</feature>
<dbReference type="RefSeq" id="WP_390252647.1">
    <property type="nucleotide sequence ID" value="NZ_JBHSDT010000008.1"/>
</dbReference>
<feature type="domain" description="HTH araC/xylS-type" evidence="5">
    <location>
        <begin position="648"/>
        <end position="747"/>
    </location>
</feature>
<keyword evidence="1" id="KW-0805">Transcription regulation</keyword>
<accession>A0ABV8X1F7</accession>
<dbReference type="EMBL" id="JBHSDT010000008">
    <property type="protein sequence ID" value="MFC4404109.1"/>
    <property type="molecule type" value="Genomic_DNA"/>
</dbReference>
<organism evidence="6 7">
    <name type="scientific">Gracilibacillus xinjiangensis</name>
    <dbReference type="NCBI Taxonomy" id="1193282"/>
    <lineage>
        <taxon>Bacteria</taxon>
        <taxon>Bacillati</taxon>
        <taxon>Bacillota</taxon>
        <taxon>Bacilli</taxon>
        <taxon>Bacillales</taxon>
        <taxon>Bacillaceae</taxon>
        <taxon>Gracilibacillus</taxon>
    </lineage>
</organism>